<gene>
    <name evidence="1" type="ORF">Air01nite_37100</name>
</gene>
<reference evidence="1 2" key="1">
    <citation type="submission" date="2021-01" db="EMBL/GenBank/DDBJ databases">
        <title>Whole genome shotgun sequence of Asanoa iriomotensis NBRC 100142.</title>
        <authorList>
            <person name="Komaki H."/>
            <person name="Tamura T."/>
        </authorList>
    </citation>
    <scope>NUCLEOTIDE SEQUENCE [LARGE SCALE GENOMIC DNA]</scope>
    <source>
        <strain evidence="1 2">NBRC 100142</strain>
    </source>
</reference>
<dbReference type="Proteomes" id="UP000624325">
    <property type="component" value="Unassembled WGS sequence"/>
</dbReference>
<dbReference type="RefSeq" id="WP_203703895.1">
    <property type="nucleotide sequence ID" value="NZ_BAAALU010000019.1"/>
</dbReference>
<accession>A0ABQ4C4C8</accession>
<evidence type="ECO:0000313" key="2">
    <source>
        <dbReference type="Proteomes" id="UP000624325"/>
    </source>
</evidence>
<proteinExistence type="predicted"/>
<comment type="caution">
    <text evidence="1">The sequence shown here is derived from an EMBL/GenBank/DDBJ whole genome shotgun (WGS) entry which is preliminary data.</text>
</comment>
<sequence length="303" mass="34360">MTSRDDARLLRAQASLTNRDLRLLDWLYDHGLLTTQQITIALFPSRDYGQRRLLRLTRLGAVTRFRPQRPTGGTFPYHYVLDQLGVEVIASQRTDPLPRRSEARRRLHRLTSRARLPHLLGVNGFFTALAAYERLHDGASLDRWWPESAFQTRGAYSFANADVRVVLESRLPRPDGHGVFTDAGMTVPFFLEYDRGGESLTVLAEKIASYETLTRYVNWRWPVLFWLPTTRREMNLHNLLADIDGTLNAIVATTAADLITARGLNPAEAVWWLLGRPGGRLRLTEVPYQGAADLLGTRTPPTS</sequence>
<evidence type="ECO:0008006" key="3">
    <source>
        <dbReference type="Google" id="ProtNLM"/>
    </source>
</evidence>
<dbReference type="InterPro" id="IPR025855">
    <property type="entry name" value="Replic_Relax"/>
</dbReference>
<dbReference type="EMBL" id="BONC01000025">
    <property type="protein sequence ID" value="GIF57615.1"/>
    <property type="molecule type" value="Genomic_DNA"/>
</dbReference>
<protein>
    <recommendedName>
        <fullName evidence="3">Replication-relaxation</fullName>
    </recommendedName>
</protein>
<organism evidence="1 2">
    <name type="scientific">Asanoa iriomotensis</name>
    <dbReference type="NCBI Taxonomy" id="234613"/>
    <lineage>
        <taxon>Bacteria</taxon>
        <taxon>Bacillati</taxon>
        <taxon>Actinomycetota</taxon>
        <taxon>Actinomycetes</taxon>
        <taxon>Micromonosporales</taxon>
        <taxon>Micromonosporaceae</taxon>
        <taxon>Asanoa</taxon>
    </lineage>
</organism>
<name>A0ABQ4C4C8_9ACTN</name>
<dbReference type="Pfam" id="PF13814">
    <property type="entry name" value="Replic_Relax"/>
    <property type="match status" value="1"/>
</dbReference>
<evidence type="ECO:0000313" key="1">
    <source>
        <dbReference type="EMBL" id="GIF57615.1"/>
    </source>
</evidence>
<keyword evidence="2" id="KW-1185">Reference proteome</keyword>